<protein>
    <submittedName>
        <fullName evidence="1">DUF2281 domain-containing protein</fullName>
    </submittedName>
</protein>
<proteinExistence type="predicted"/>
<comment type="caution">
    <text evidence="1">The sequence shown here is derived from an EMBL/GenBank/DDBJ whole genome shotgun (WGS) entry which is preliminary data.</text>
</comment>
<evidence type="ECO:0000313" key="2">
    <source>
        <dbReference type="Proteomes" id="UP000647836"/>
    </source>
</evidence>
<dbReference type="RefSeq" id="WP_194043680.1">
    <property type="nucleotide sequence ID" value="NZ_JADEXF010000303.1"/>
</dbReference>
<accession>A0ABR9TZE0</accession>
<sequence>MKIKEQLIEEIQSAPDAILTETLNFLRFLKTKQNQVQPTQHQVEFPSQTTVNSTGSSLLEHLKTIGTWEGDDLEECLKLVIASRGQAEFNEDNPFEQCT</sequence>
<organism evidence="1 2">
    <name type="scientific">Nostoc cf. edaphicum LEGE 07299</name>
    <dbReference type="NCBI Taxonomy" id="2777974"/>
    <lineage>
        <taxon>Bacteria</taxon>
        <taxon>Bacillati</taxon>
        <taxon>Cyanobacteriota</taxon>
        <taxon>Cyanophyceae</taxon>
        <taxon>Nostocales</taxon>
        <taxon>Nostocaceae</taxon>
        <taxon>Nostoc</taxon>
    </lineage>
</organism>
<dbReference type="EMBL" id="JADEXF010000303">
    <property type="protein sequence ID" value="MBE9105477.1"/>
    <property type="molecule type" value="Genomic_DNA"/>
</dbReference>
<reference evidence="1 2" key="1">
    <citation type="submission" date="2020-10" db="EMBL/GenBank/DDBJ databases">
        <authorList>
            <person name="Castelo-Branco R."/>
            <person name="Eusebio N."/>
            <person name="Adriana R."/>
            <person name="Vieira A."/>
            <person name="Brugerolle De Fraissinette N."/>
            <person name="Rezende De Castro R."/>
            <person name="Schneider M.P."/>
            <person name="Vasconcelos V."/>
            <person name="Leao P.N."/>
        </authorList>
    </citation>
    <scope>NUCLEOTIDE SEQUENCE [LARGE SCALE GENOMIC DNA]</scope>
    <source>
        <strain evidence="1 2">LEGE 07299</strain>
    </source>
</reference>
<dbReference type="Proteomes" id="UP000647836">
    <property type="component" value="Unassembled WGS sequence"/>
</dbReference>
<gene>
    <name evidence="1" type="ORF">IQ229_11150</name>
</gene>
<name>A0ABR9TZE0_9NOSO</name>
<keyword evidence="2" id="KW-1185">Reference proteome</keyword>
<evidence type="ECO:0000313" key="1">
    <source>
        <dbReference type="EMBL" id="MBE9105477.1"/>
    </source>
</evidence>